<feature type="region of interest" description="Disordered" evidence="1">
    <location>
        <begin position="42"/>
        <end position="64"/>
    </location>
</feature>
<name>A0A5J4X3A3_9EUKA</name>
<gene>
    <name evidence="2" type="ORF">EZS28_002732</name>
</gene>
<proteinExistence type="predicted"/>
<evidence type="ECO:0000256" key="1">
    <source>
        <dbReference type="SAM" id="MobiDB-lite"/>
    </source>
</evidence>
<evidence type="ECO:0000313" key="2">
    <source>
        <dbReference type="EMBL" id="KAA6401741.1"/>
    </source>
</evidence>
<dbReference type="EMBL" id="SNRW01000340">
    <property type="protein sequence ID" value="KAA6401741.1"/>
    <property type="molecule type" value="Genomic_DNA"/>
</dbReference>
<dbReference type="Proteomes" id="UP000324800">
    <property type="component" value="Unassembled WGS sequence"/>
</dbReference>
<evidence type="ECO:0000313" key="3">
    <source>
        <dbReference type="Proteomes" id="UP000324800"/>
    </source>
</evidence>
<organism evidence="2 3">
    <name type="scientific">Streblomastix strix</name>
    <dbReference type="NCBI Taxonomy" id="222440"/>
    <lineage>
        <taxon>Eukaryota</taxon>
        <taxon>Metamonada</taxon>
        <taxon>Preaxostyla</taxon>
        <taxon>Oxymonadida</taxon>
        <taxon>Streblomastigidae</taxon>
        <taxon>Streblomastix</taxon>
    </lineage>
</organism>
<dbReference type="InterPro" id="IPR012459">
    <property type="entry name" value="Rrp15"/>
</dbReference>
<dbReference type="GO" id="GO:0006364">
    <property type="term" value="P:rRNA processing"/>
    <property type="evidence" value="ECO:0007669"/>
    <property type="project" value="InterPro"/>
</dbReference>
<reference evidence="2 3" key="1">
    <citation type="submission" date="2019-03" db="EMBL/GenBank/DDBJ databases">
        <title>Single cell metagenomics reveals metabolic interactions within the superorganism composed of flagellate Streblomastix strix and complex community of Bacteroidetes bacteria on its surface.</title>
        <authorList>
            <person name="Treitli S.C."/>
            <person name="Kolisko M."/>
            <person name="Husnik F."/>
            <person name="Keeling P."/>
            <person name="Hampl V."/>
        </authorList>
    </citation>
    <scope>NUCLEOTIDE SEQUENCE [LARGE SCALE GENOMIC DNA]</scope>
    <source>
        <strain evidence="2">ST1C</strain>
    </source>
</reference>
<protein>
    <submittedName>
        <fullName evidence="2">Uncharacterized protein</fullName>
    </submittedName>
</protein>
<dbReference type="Pfam" id="PF07890">
    <property type="entry name" value="Rrp15p"/>
    <property type="match status" value="1"/>
</dbReference>
<dbReference type="AlphaFoldDB" id="A0A5J4X3A3"/>
<comment type="caution">
    <text evidence="2">The sequence shown here is derived from an EMBL/GenBank/DDBJ whole genome shotgun (WGS) entry which is preliminary data.</text>
</comment>
<accession>A0A5J4X3A3</accession>
<dbReference type="OrthoDB" id="20949at2759"/>
<sequence length="144" mass="16646">MQAAASQILKTQLNANTQPVLALDTKARKIVKKAREEDFKKKERKTAKKINLNKAHNLNPGGEDDIKELSLKKLARKGVVKFFNELHKQQFRLRSHPIELGTQKAKENFVQALSKKSEEYRKPEFMRENFITTKKILKTDSNSK</sequence>